<dbReference type="InterPro" id="IPR038718">
    <property type="entry name" value="SNF2-like_sf"/>
</dbReference>
<evidence type="ECO:0000313" key="3">
    <source>
        <dbReference type="Proteomes" id="UP001281447"/>
    </source>
</evidence>
<accession>A0ABU5C4U3</accession>
<dbReference type="EMBL" id="JAWDIP010000003">
    <property type="protein sequence ID" value="MDY0394343.1"/>
    <property type="molecule type" value="Genomic_DNA"/>
</dbReference>
<organism evidence="2 3">
    <name type="scientific">Tigheibacillus halophilus</name>
    <dbReference type="NCBI Taxonomy" id="361280"/>
    <lineage>
        <taxon>Bacteria</taxon>
        <taxon>Bacillati</taxon>
        <taxon>Bacillota</taxon>
        <taxon>Bacilli</taxon>
        <taxon>Bacillales</taxon>
        <taxon>Bacillaceae</taxon>
        <taxon>Tigheibacillus</taxon>
    </lineage>
</organism>
<name>A0ABU5C4U3_9BACI</name>
<dbReference type="SMART" id="SM00487">
    <property type="entry name" value="DEXDc"/>
    <property type="match status" value="1"/>
</dbReference>
<gene>
    <name evidence="2" type="ORF">RWE15_07520</name>
</gene>
<dbReference type="InterPro" id="IPR027417">
    <property type="entry name" value="P-loop_NTPase"/>
</dbReference>
<dbReference type="InterPro" id="IPR000330">
    <property type="entry name" value="SNF2_N"/>
</dbReference>
<protein>
    <submittedName>
        <fullName evidence="2">SNF2-related protein</fullName>
    </submittedName>
</protein>
<sequence>MQADLRNYQLTGFQWFKSLSEYHLGGILADDMGLGKTLQSIAYIASEPSDYPHLIVAPSSVVYNWKNEIEKFTPSLSVAVLTGLAEQRHAEMELSNEADIWVTSYATLRQDIALYQSLQFQTMILDEAQYIKKLCDKNLPGNPSDQSVPTFCAKRDAN</sequence>
<dbReference type="Pfam" id="PF00176">
    <property type="entry name" value="SNF2-rel_dom"/>
    <property type="match status" value="1"/>
</dbReference>
<dbReference type="Gene3D" id="3.40.50.10810">
    <property type="entry name" value="Tandem AAA-ATPase domain"/>
    <property type="match status" value="1"/>
</dbReference>
<comment type="caution">
    <text evidence="2">The sequence shown here is derived from an EMBL/GenBank/DDBJ whole genome shotgun (WGS) entry which is preliminary data.</text>
</comment>
<dbReference type="Proteomes" id="UP001281447">
    <property type="component" value="Unassembled WGS sequence"/>
</dbReference>
<proteinExistence type="predicted"/>
<dbReference type="PANTHER" id="PTHR10799">
    <property type="entry name" value="SNF2/RAD54 HELICASE FAMILY"/>
    <property type="match status" value="1"/>
</dbReference>
<evidence type="ECO:0000313" key="2">
    <source>
        <dbReference type="EMBL" id="MDY0394343.1"/>
    </source>
</evidence>
<dbReference type="PROSITE" id="PS51192">
    <property type="entry name" value="HELICASE_ATP_BIND_1"/>
    <property type="match status" value="1"/>
</dbReference>
<feature type="domain" description="Helicase ATP-binding" evidence="1">
    <location>
        <begin position="17"/>
        <end position="158"/>
    </location>
</feature>
<reference evidence="2 3" key="1">
    <citation type="submission" date="2023-10" db="EMBL/GenBank/DDBJ databases">
        <title>Virgibacillus halophilus 5B73C genome.</title>
        <authorList>
            <person name="Miliotis G."/>
            <person name="Sengupta P."/>
            <person name="Hameed A."/>
            <person name="Chuvochina M."/>
            <person name="Mcdonagh F."/>
            <person name="Simpson A.C."/>
            <person name="Singh N.K."/>
            <person name="Rekha P.D."/>
            <person name="Raman K."/>
            <person name="Hugenholtz P."/>
            <person name="Venkateswaran K."/>
        </authorList>
    </citation>
    <scope>NUCLEOTIDE SEQUENCE [LARGE SCALE GENOMIC DNA]</scope>
    <source>
        <strain evidence="2 3">5B73C</strain>
    </source>
</reference>
<dbReference type="InterPro" id="IPR014001">
    <property type="entry name" value="Helicase_ATP-bd"/>
</dbReference>
<dbReference type="SUPFAM" id="SSF52540">
    <property type="entry name" value="P-loop containing nucleoside triphosphate hydrolases"/>
    <property type="match status" value="1"/>
</dbReference>
<evidence type="ECO:0000259" key="1">
    <source>
        <dbReference type="PROSITE" id="PS51192"/>
    </source>
</evidence>
<keyword evidence="3" id="KW-1185">Reference proteome</keyword>